<name>A0A4S4M3Q1_9APHY</name>
<organism evidence="2 3">
    <name type="scientific">Antrodiella citrinella</name>
    <dbReference type="NCBI Taxonomy" id="2447956"/>
    <lineage>
        <taxon>Eukaryota</taxon>
        <taxon>Fungi</taxon>
        <taxon>Dikarya</taxon>
        <taxon>Basidiomycota</taxon>
        <taxon>Agaricomycotina</taxon>
        <taxon>Agaricomycetes</taxon>
        <taxon>Polyporales</taxon>
        <taxon>Steccherinaceae</taxon>
        <taxon>Antrodiella</taxon>
    </lineage>
</organism>
<feature type="compositionally biased region" description="Low complexity" evidence="1">
    <location>
        <begin position="89"/>
        <end position="99"/>
    </location>
</feature>
<dbReference type="Proteomes" id="UP000308730">
    <property type="component" value="Unassembled WGS sequence"/>
</dbReference>
<gene>
    <name evidence="2" type="ORF">EUX98_g8716</name>
</gene>
<dbReference type="AlphaFoldDB" id="A0A4S4M3Q1"/>
<feature type="region of interest" description="Disordered" evidence="1">
    <location>
        <begin position="19"/>
        <end position="149"/>
    </location>
</feature>
<sequence>MAECPSLLLARSLLRDRAPGFLGDGADPVELEQPLDADVPDDFTADVDHPALFHLDPTPLATSHDRASGSPEASIQSPPAAVEGRVPMATANARASSDAAPEEVSSNVILKSVDEIATVSGDEAEGIDEDDEDNDIGSREDDEMAVTDD</sequence>
<evidence type="ECO:0000313" key="3">
    <source>
        <dbReference type="Proteomes" id="UP000308730"/>
    </source>
</evidence>
<evidence type="ECO:0000313" key="2">
    <source>
        <dbReference type="EMBL" id="THH19752.1"/>
    </source>
</evidence>
<protein>
    <submittedName>
        <fullName evidence="2">Uncharacterized protein</fullName>
    </submittedName>
</protein>
<reference evidence="2 3" key="1">
    <citation type="submission" date="2019-02" db="EMBL/GenBank/DDBJ databases">
        <title>Genome sequencing of the rare red list fungi Antrodiella citrinella (Flaviporus citrinellus).</title>
        <authorList>
            <person name="Buettner E."/>
            <person name="Kellner H."/>
        </authorList>
    </citation>
    <scope>NUCLEOTIDE SEQUENCE [LARGE SCALE GENOMIC DNA]</scope>
    <source>
        <strain evidence="2 3">DSM 108506</strain>
    </source>
</reference>
<accession>A0A4S4M3Q1</accession>
<feature type="compositionally biased region" description="Acidic residues" evidence="1">
    <location>
        <begin position="27"/>
        <end position="45"/>
    </location>
</feature>
<evidence type="ECO:0000256" key="1">
    <source>
        <dbReference type="SAM" id="MobiDB-lite"/>
    </source>
</evidence>
<comment type="caution">
    <text evidence="2">The sequence shown here is derived from an EMBL/GenBank/DDBJ whole genome shotgun (WGS) entry which is preliminary data.</text>
</comment>
<keyword evidence="3" id="KW-1185">Reference proteome</keyword>
<dbReference type="EMBL" id="SGPM01000523">
    <property type="protein sequence ID" value="THH19752.1"/>
    <property type="molecule type" value="Genomic_DNA"/>
</dbReference>
<proteinExistence type="predicted"/>
<feature type="compositionally biased region" description="Acidic residues" evidence="1">
    <location>
        <begin position="122"/>
        <end position="149"/>
    </location>
</feature>